<name>I4CBV1_DESTA</name>
<gene>
    <name evidence="1" type="ordered locus">Desti_4410</name>
</gene>
<dbReference type="HOGENOM" id="CLU_1624487_0_0_7"/>
<organism evidence="1 2">
    <name type="scientific">Desulfomonile tiedjei (strain ATCC 49306 / DSM 6799 / DCB-1)</name>
    <dbReference type="NCBI Taxonomy" id="706587"/>
    <lineage>
        <taxon>Bacteria</taxon>
        <taxon>Pseudomonadati</taxon>
        <taxon>Thermodesulfobacteriota</taxon>
        <taxon>Desulfomonilia</taxon>
        <taxon>Desulfomonilales</taxon>
        <taxon>Desulfomonilaceae</taxon>
        <taxon>Desulfomonile</taxon>
    </lineage>
</organism>
<accession>I4CBV1</accession>
<protein>
    <submittedName>
        <fullName evidence="1">Uncharacterized protein</fullName>
    </submittedName>
</protein>
<dbReference type="Proteomes" id="UP000006055">
    <property type="component" value="Chromosome"/>
</dbReference>
<proteinExistence type="predicted"/>
<dbReference type="STRING" id="706587.Desti_4410"/>
<reference evidence="2" key="1">
    <citation type="submission" date="2012-06" db="EMBL/GenBank/DDBJ databases">
        <title>Complete sequence of chromosome of Desulfomonile tiedjei DSM 6799.</title>
        <authorList>
            <person name="Lucas S."/>
            <person name="Copeland A."/>
            <person name="Lapidus A."/>
            <person name="Glavina del Rio T."/>
            <person name="Dalin E."/>
            <person name="Tice H."/>
            <person name="Bruce D."/>
            <person name="Goodwin L."/>
            <person name="Pitluck S."/>
            <person name="Peters L."/>
            <person name="Ovchinnikova G."/>
            <person name="Zeytun A."/>
            <person name="Lu M."/>
            <person name="Kyrpides N."/>
            <person name="Mavromatis K."/>
            <person name="Ivanova N."/>
            <person name="Brettin T."/>
            <person name="Detter J.C."/>
            <person name="Han C."/>
            <person name="Larimer F."/>
            <person name="Land M."/>
            <person name="Hauser L."/>
            <person name="Markowitz V."/>
            <person name="Cheng J.-F."/>
            <person name="Hugenholtz P."/>
            <person name="Woyke T."/>
            <person name="Wu D."/>
            <person name="Spring S."/>
            <person name="Schroeder M."/>
            <person name="Brambilla E."/>
            <person name="Klenk H.-P."/>
            <person name="Eisen J.A."/>
        </authorList>
    </citation>
    <scope>NUCLEOTIDE SEQUENCE [LARGE SCALE GENOMIC DNA]</scope>
    <source>
        <strain evidence="2">ATCC 49306 / DSM 6799 / DCB-1</strain>
    </source>
</reference>
<dbReference type="EMBL" id="CP003360">
    <property type="protein sequence ID" value="AFM27042.1"/>
    <property type="molecule type" value="Genomic_DNA"/>
</dbReference>
<evidence type="ECO:0000313" key="1">
    <source>
        <dbReference type="EMBL" id="AFM27042.1"/>
    </source>
</evidence>
<sequence length="163" mass="18721">MSTAGDFDHILIREASVLVRVPEGIRELNDDIVPEYFDVRTGVPLKNIYPELQTIELHRGYLLSPEDAQGILRCGLPGLEPKVISILDVKQRRLDSVVADSVLDQLKVLTELFGEFLRAAEDASQEERYWLSQQVLGLLRKFSGRELQELQETVEWFRNRSKK</sequence>
<dbReference type="AlphaFoldDB" id="I4CBV1"/>
<dbReference type="KEGG" id="dti:Desti_4410"/>
<dbReference type="RefSeq" id="WP_014812159.1">
    <property type="nucleotide sequence ID" value="NC_018025.1"/>
</dbReference>
<keyword evidence="2" id="KW-1185">Reference proteome</keyword>
<evidence type="ECO:0000313" key="2">
    <source>
        <dbReference type="Proteomes" id="UP000006055"/>
    </source>
</evidence>